<protein>
    <recommendedName>
        <fullName evidence="7">BREX system P-loop protein BrxC</fullName>
    </recommendedName>
</protein>
<gene>
    <name evidence="5" type="ORF">IFM12276_31540</name>
</gene>
<dbReference type="NCBIfam" id="NF033441">
    <property type="entry name" value="BREX_BrxC"/>
    <property type="match status" value="1"/>
</dbReference>
<evidence type="ECO:0000313" key="6">
    <source>
        <dbReference type="Proteomes" id="UP001317870"/>
    </source>
</evidence>
<dbReference type="InterPro" id="IPR058038">
    <property type="entry name" value="BREX_BrxC_wHTH"/>
</dbReference>
<keyword evidence="6" id="KW-1185">Reference proteome</keyword>
<dbReference type="Pfam" id="PF25791">
    <property type="entry name" value="WHD_BREX_BrxC"/>
    <property type="match status" value="1"/>
</dbReference>
<evidence type="ECO:0008006" key="7">
    <source>
        <dbReference type="Google" id="ProtNLM"/>
    </source>
</evidence>
<proteinExistence type="predicted"/>
<evidence type="ECO:0000259" key="4">
    <source>
        <dbReference type="Pfam" id="PF25796"/>
    </source>
</evidence>
<dbReference type="SUPFAM" id="SSF52540">
    <property type="entry name" value="P-loop containing nucleoside triphosphate hydrolases"/>
    <property type="match status" value="2"/>
</dbReference>
<feature type="domain" description="Probable ATP-binding protein BrxC 4th six-stranded beta-sheet" evidence="4">
    <location>
        <begin position="556"/>
        <end position="724"/>
    </location>
</feature>
<evidence type="ECO:0000259" key="2">
    <source>
        <dbReference type="Pfam" id="PF25791"/>
    </source>
</evidence>
<evidence type="ECO:0000256" key="1">
    <source>
        <dbReference type="SAM" id="MobiDB-lite"/>
    </source>
</evidence>
<dbReference type="Pfam" id="PF25792">
    <property type="entry name" value="BREX_BrxC_helical"/>
    <property type="match status" value="1"/>
</dbReference>
<dbReference type="Pfam" id="PF25796">
    <property type="entry name" value="BREX_BrxC_4th"/>
    <property type="match status" value="1"/>
</dbReference>
<dbReference type="InterPro" id="IPR047679">
    <property type="entry name" value="BREX_BrxC"/>
</dbReference>
<dbReference type="InterPro" id="IPR058036">
    <property type="entry name" value="BREX_BrxC_4th"/>
</dbReference>
<organism evidence="5 6">
    <name type="scientific">Nocardia sputorum</name>
    <dbReference type="NCBI Taxonomy" id="2984338"/>
    <lineage>
        <taxon>Bacteria</taxon>
        <taxon>Bacillati</taxon>
        <taxon>Actinomycetota</taxon>
        <taxon>Actinomycetes</taxon>
        <taxon>Mycobacteriales</taxon>
        <taxon>Nocardiaceae</taxon>
        <taxon>Nocardia</taxon>
    </lineage>
</organism>
<dbReference type="Proteomes" id="UP001317870">
    <property type="component" value="Chromosome"/>
</dbReference>
<name>A0ABN6U529_9NOCA</name>
<sequence length="1173" mass="130028">MSVRTINEIFAKRIDRAIEGVIKADDTSQLATEVEEYVLTNEAAKGVEHVLEAYTNYTNTNGVWISGFFGSGKSHLLKMLAHLLGDIDGHEYPRARVSEQFRAKADDAFLPALIAKADRIAAKSLLFNIDQKATLISKDQNDALLKVFVKVFDESCSYYGNQGHIARFERDLDSRGQYAEFKAAFERIAGIPWSQGREQAALETGNIDKAFAEVNGSESPGIIRQYSQTYKVSIEDFADEVAAWLGRQPEGYRLNFFVDEAGQFIGTNTQLMLNLQTIAESLATKCKGRAWIFVTSQEDMEKVGGDRTKQQANDFSKIQARFKNRLKLTSQDVEEVIRKRLLAKTASATGEIAAIYSAEHANFKTLFDFVEGRHYPNYRDESHFVGTYPFVSYQFPLFQSAIEGISDHNIFEGRNSSVGERSMLGVVQQVATELADKPLGTLASFDQMFEGIRASLKSANQRAINDAERSPSLPPLAVRLLKALFLVKYVDTFKATARNLTVLVYDHFGTDLGQLGKDVNAALNALEAQTYIQRNGDLYDYLTNEEQKIEQEIKNVDIDNSEVSGKLNKLLAESVVKLTKSTYKNGQNFPFGYKLDGTPYGKQYELSLHFTSPESEFSLDQIKAHSAGLDELRVVLPAEANRILGDLRLLLKTEKYVKRAQGSSRTAIEQTILRAKGTQNAEREKEIVERLRTAVGNSTLIHNAGVLDVSSSDAQARINEGFQRVIAATYKNLGMLAGKTFNEQSLGEFVNPAGDGLFQQTGSILEVPGGDVLGHLELRRKRHEQVTMRQLIDRYTAKPFGWDQWSVAAVVVYLAGQSKIEIQLNGKVLARTEITSALRNTQSYSAMVVAPQRVFDAKIVNAFRKFVVEFTDDGGVTKDPLELARAGKERLEAKLAELKTLRTASPFAFIDQLDEPIQMLAELCEHKADWFITDFSDADDLLDAKGNVIDPIKAFLNGSQCGIFEKALAFMQSNQSNIAYLVPGATDAVESALEDPQIFRGNKTRQLGAAVEDLEQQLHSLIDAERTAATDKINGYWLQVPQSRAYADATDTAQHSVTSKTQAVLDRVRQETQIPAIRNLAAHFADTIYPEIIDELEAAKAAPDPSSEPKPQPGTDPAPKPAPAPTKQTVSIKKLTLPGNGQVLETADDVDAYLDRLRATLLATINDNKRITL</sequence>
<reference evidence="5 6" key="1">
    <citation type="submission" date="2022-11" db="EMBL/GenBank/DDBJ databases">
        <title>Genome Sequencing of Nocardia sp. ON39_IFM12276 and assembly.</title>
        <authorList>
            <person name="Shimojima M."/>
            <person name="Toyokawa M."/>
            <person name="Uesaka K."/>
        </authorList>
    </citation>
    <scope>NUCLEOTIDE SEQUENCE [LARGE SCALE GENOMIC DNA]</scope>
    <source>
        <strain evidence="5 6">IFM 12276</strain>
    </source>
</reference>
<dbReference type="InterPro" id="IPR027417">
    <property type="entry name" value="P-loop_NTPase"/>
</dbReference>
<accession>A0ABN6U529</accession>
<feature type="domain" description="Probable ATP-binding protein BrxC winged helix-turn-helix" evidence="2">
    <location>
        <begin position="771"/>
        <end position="843"/>
    </location>
</feature>
<dbReference type="RefSeq" id="WP_281880373.1">
    <property type="nucleotide sequence ID" value="NZ_AP026978.1"/>
</dbReference>
<dbReference type="EMBL" id="AP026978">
    <property type="protein sequence ID" value="BDU00126.1"/>
    <property type="molecule type" value="Genomic_DNA"/>
</dbReference>
<evidence type="ECO:0000259" key="3">
    <source>
        <dbReference type="Pfam" id="PF25792"/>
    </source>
</evidence>
<feature type="region of interest" description="Disordered" evidence="1">
    <location>
        <begin position="1100"/>
        <end position="1129"/>
    </location>
</feature>
<evidence type="ECO:0000313" key="5">
    <source>
        <dbReference type="EMBL" id="BDU00126.1"/>
    </source>
</evidence>
<feature type="domain" description="Probable ATP-binding protein BrxC alpha-helical" evidence="3">
    <location>
        <begin position="860"/>
        <end position="977"/>
    </location>
</feature>
<feature type="compositionally biased region" description="Pro residues" evidence="1">
    <location>
        <begin position="1106"/>
        <end position="1124"/>
    </location>
</feature>
<dbReference type="InterPro" id="IPR058037">
    <property type="entry name" value="BREX_BrxC_helical"/>
</dbReference>